<dbReference type="EMBL" id="WEZT01000021">
    <property type="protein sequence ID" value="MYV06102.1"/>
    <property type="molecule type" value="Genomic_DNA"/>
</dbReference>
<evidence type="ECO:0000313" key="4">
    <source>
        <dbReference type="EMBL" id="MYV06102.1"/>
    </source>
</evidence>
<comment type="caution">
    <text evidence="4">The sequence shown here is derived from an EMBL/GenBank/DDBJ whole genome shotgun (WGS) entry which is preliminary data.</text>
</comment>
<dbReference type="PANTHER" id="PTHR46558:SF13">
    <property type="entry name" value="HTH-TYPE TRANSCRIPTIONAL REGULATOR IMMR"/>
    <property type="match status" value="1"/>
</dbReference>
<gene>
    <name evidence="4" type="ORF">GB992_09700</name>
</gene>
<dbReference type="InterPro" id="IPR001387">
    <property type="entry name" value="Cro/C1-type_HTH"/>
</dbReference>
<dbReference type="Pfam" id="PF01381">
    <property type="entry name" value="HTH_3"/>
    <property type="match status" value="1"/>
</dbReference>
<evidence type="ECO:0000313" key="5">
    <source>
        <dbReference type="Proteomes" id="UP000480570"/>
    </source>
</evidence>
<keyword evidence="2" id="KW-0472">Membrane</keyword>
<dbReference type="Gene3D" id="1.10.260.40">
    <property type="entry name" value="lambda repressor-like DNA-binding domains"/>
    <property type="match status" value="1"/>
</dbReference>
<dbReference type="SMART" id="SM00530">
    <property type="entry name" value="HTH_XRE"/>
    <property type="match status" value="1"/>
</dbReference>
<dbReference type="SUPFAM" id="SSF47413">
    <property type="entry name" value="lambda repressor-like DNA-binding domains"/>
    <property type="match status" value="1"/>
</dbReference>
<evidence type="ECO:0000259" key="3">
    <source>
        <dbReference type="PROSITE" id="PS50943"/>
    </source>
</evidence>
<keyword evidence="2" id="KW-1133">Transmembrane helix</keyword>
<dbReference type="InterPro" id="IPR010982">
    <property type="entry name" value="Lambda_DNA-bd_dom_sf"/>
</dbReference>
<feature type="transmembrane region" description="Helical" evidence="2">
    <location>
        <begin position="186"/>
        <end position="207"/>
    </location>
</feature>
<organism evidence="4 5">
    <name type="scientific">Furfurilactobacillus rossiae</name>
    <dbReference type="NCBI Taxonomy" id="231049"/>
    <lineage>
        <taxon>Bacteria</taxon>
        <taxon>Bacillati</taxon>
        <taxon>Bacillota</taxon>
        <taxon>Bacilli</taxon>
        <taxon>Lactobacillales</taxon>
        <taxon>Lactobacillaceae</taxon>
        <taxon>Furfurilactobacillus</taxon>
    </lineage>
</organism>
<evidence type="ECO:0000256" key="2">
    <source>
        <dbReference type="SAM" id="Phobius"/>
    </source>
</evidence>
<keyword evidence="2" id="KW-0812">Transmembrane</keyword>
<feature type="transmembrane region" description="Helical" evidence="2">
    <location>
        <begin position="147"/>
        <end position="166"/>
    </location>
</feature>
<reference evidence="4 5" key="1">
    <citation type="journal article" date="2019" name="Appl. Environ. Microbiol.">
        <title>Genetic determinants of hydroxycinnamic acid metabolism in heterofermentative lactobacilli.</title>
        <authorList>
            <person name="Gaur G."/>
            <person name="Oh J.H."/>
            <person name="Filannino P."/>
            <person name="Gobbetti M."/>
            <person name="van Pijkeren J.P."/>
            <person name="Ganzle M.G."/>
        </authorList>
    </citation>
    <scope>NUCLEOTIDE SEQUENCE [LARGE SCALE GENOMIC DNA]</scope>
    <source>
        <strain evidence="4 5">FUA3583</strain>
    </source>
</reference>
<sequence>MQIGIKLKQLRQHQQLTQADVADELKLSRKTISSWENDRSYPDVASLITLSDIYHVTVDELLKGDQSMINHLVEIDRQAKRTRRARGYYYWFNLIFLLANITCYVLTFKIQVPNWIQNVALVGWIVTVITMLVSLSENYESVKTKTVVSAVIIFVFMMVFLDPFVFPEITVPNMPHINVEAYHIGVILRQLTTAIFFNLSVILAILARPSYLRFGRHD</sequence>
<dbReference type="PROSITE" id="PS50943">
    <property type="entry name" value="HTH_CROC1"/>
    <property type="match status" value="1"/>
</dbReference>
<protein>
    <submittedName>
        <fullName evidence="4">Helix-turn-helix domain-containing protein</fullName>
    </submittedName>
</protein>
<accession>A0A7C9IZS3</accession>
<evidence type="ECO:0000256" key="1">
    <source>
        <dbReference type="ARBA" id="ARBA00023125"/>
    </source>
</evidence>
<dbReference type="CDD" id="cd00093">
    <property type="entry name" value="HTH_XRE"/>
    <property type="match status" value="1"/>
</dbReference>
<name>A0A7C9IZS3_9LACO</name>
<proteinExistence type="predicted"/>
<feature type="transmembrane region" description="Helical" evidence="2">
    <location>
        <begin position="115"/>
        <end position="135"/>
    </location>
</feature>
<feature type="transmembrane region" description="Helical" evidence="2">
    <location>
        <begin position="88"/>
        <end position="109"/>
    </location>
</feature>
<keyword evidence="1" id="KW-0238">DNA-binding</keyword>
<dbReference type="PANTHER" id="PTHR46558">
    <property type="entry name" value="TRACRIPTIONAL REGULATORY PROTEIN-RELATED-RELATED"/>
    <property type="match status" value="1"/>
</dbReference>
<dbReference type="AlphaFoldDB" id="A0A7C9IZS3"/>
<dbReference type="Proteomes" id="UP000480570">
    <property type="component" value="Unassembled WGS sequence"/>
</dbReference>
<dbReference type="GO" id="GO:0003677">
    <property type="term" value="F:DNA binding"/>
    <property type="evidence" value="ECO:0007669"/>
    <property type="project" value="UniProtKB-KW"/>
</dbReference>
<feature type="domain" description="HTH cro/C1-type" evidence="3">
    <location>
        <begin position="7"/>
        <end position="61"/>
    </location>
</feature>